<organism evidence="1 2">
    <name type="scientific">Eumeta variegata</name>
    <name type="common">Bagworm moth</name>
    <name type="synonym">Eumeta japonica</name>
    <dbReference type="NCBI Taxonomy" id="151549"/>
    <lineage>
        <taxon>Eukaryota</taxon>
        <taxon>Metazoa</taxon>
        <taxon>Ecdysozoa</taxon>
        <taxon>Arthropoda</taxon>
        <taxon>Hexapoda</taxon>
        <taxon>Insecta</taxon>
        <taxon>Pterygota</taxon>
        <taxon>Neoptera</taxon>
        <taxon>Endopterygota</taxon>
        <taxon>Lepidoptera</taxon>
        <taxon>Glossata</taxon>
        <taxon>Ditrysia</taxon>
        <taxon>Tineoidea</taxon>
        <taxon>Psychidae</taxon>
        <taxon>Oiketicinae</taxon>
        <taxon>Eumeta</taxon>
    </lineage>
</organism>
<protein>
    <submittedName>
        <fullName evidence="1">Uncharacterized protein</fullName>
    </submittedName>
</protein>
<evidence type="ECO:0000313" key="2">
    <source>
        <dbReference type="Proteomes" id="UP000299102"/>
    </source>
</evidence>
<sequence>MFRASEDTFCWQFQAFQGKDTNGRILRDAGLGRRRPAPRRPHGAAARMPFKGLRRSRNQLAEAAGFFILSAEAATTPYRHTRRASAHAGTEAASHSALAKTAVKRKVYHFHWKRPEIKWMPAALSAVLNFYRLTCLNVDRRNISKRGKIAVIL</sequence>
<dbReference type="EMBL" id="BGZK01000350">
    <property type="protein sequence ID" value="GBP38517.1"/>
    <property type="molecule type" value="Genomic_DNA"/>
</dbReference>
<name>A0A4C1VJP9_EUMVA</name>
<reference evidence="1 2" key="1">
    <citation type="journal article" date="2019" name="Commun. Biol.">
        <title>The bagworm genome reveals a unique fibroin gene that provides high tensile strength.</title>
        <authorList>
            <person name="Kono N."/>
            <person name="Nakamura H."/>
            <person name="Ohtoshi R."/>
            <person name="Tomita M."/>
            <person name="Numata K."/>
            <person name="Arakawa K."/>
        </authorList>
    </citation>
    <scope>NUCLEOTIDE SEQUENCE [LARGE SCALE GENOMIC DNA]</scope>
</reference>
<gene>
    <name evidence="1" type="ORF">EVAR_95419_1</name>
</gene>
<proteinExistence type="predicted"/>
<dbReference type="AlphaFoldDB" id="A0A4C1VJP9"/>
<dbReference type="Proteomes" id="UP000299102">
    <property type="component" value="Unassembled WGS sequence"/>
</dbReference>
<accession>A0A4C1VJP9</accession>
<evidence type="ECO:0000313" key="1">
    <source>
        <dbReference type="EMBL" id="GBP38517.1"/>
    </source>
</evidence>
<comment type="caution">
    <text evidence="1">The sequence shown here is derived from an EMBL/GenBank/DDBJ whole genome shotgun (WGS) entry which is preliminary data.</text>
</comment>
<keyword evidence="2" id="KW-1185">Reference proteome</keyword>